<evidence type="ECO:0000313" key="2">
    <source>
        <dbReference type="Proteomes" id="UP000220251"/>
    </source>
</evidence>
<gene>
    <name evidence="1" type="ORF">ELAC_2156</name>
</gene>
<dbReference type="OrthoDB" id="19694at2"/>
<keyword evidence="2" id="KW-1185">Reference proteome</keyword>
<organism evidence="1 2">
    <name type="scientific">Estrella lausannensis</name>
    <dbReference type="NCBI Taxonomy" id="483423"/>
    <lineage>
        <taxon>Bacteria</taxon>
        <taxon>Pseudomonadati</taxon>
        <taxon>Chlamydiota</taxon>
        <taxon>Chlamydiia</taxon>
        <taxon>Parachlamydiales</taxon>
        <taxon>Candidatus Criblamydiaceae</taxon>
        <taxon>Estrella</taxon>
    </lineage>
</organism>
<dbReference type="RefSeq" id="WP_098039342.1">
    <property type="nucleotide sequence ID" value="NZ_CWGJ01000028.1"/>
</dbReference>
<dbReference type="Proteomes" id="UP000220251">
    <property type="component" value="Unassembled WGS sequence"/>
</dbReference>
<reference evidence="2" key="1">
    <citation type="submission" date="2015-06" db="EMBL/GenBank/DDBJ databases">
        <authorList>
            <person name="Bertelli C."/>
        </authorList>
    </citation>
    <scope>NUCLEOTIDE SEQUENCE [LARGE SCALE GENOMIC DNA]</scope>
    <source>
        <strain evidence="2">CRIB-30</strain>
    </source>
</reference>
<accession>A0A0H5DRX6</accession>
<dbReference type="AlphaFoldDB" id="A0A0H5DRX6"/>
<dbReference type="EMBL" id="CWGJ01000028">
    <property type="protein sequence ID" value="CRX39476.1"/>
    <property type="molecule type" value="Genomic_DNA"/>
</dbReference>
<evidence type="ECO:0000313" key="1">
    <source>
        <dbReference type="EMBL" id="CRX39476.1"/>
    </source>
</evidence>
<proteinExistence type="predicted"/>
<protein>
    <submittedName>
        <fullName evidence="1">Uncharacterized protein</fullName>
    </submittedName>
</protein>
<sequence length="733" mass="84947">MKSKNKEKIKALSLIEAVETLSNIADLKLDKEAAVTEKHALLFDDRKINYRTIHWLKDAGKSKTLKMIKEIFRVILSHLKDSWEAQFVLSTPTDKVESIKSIMILVGEAAKKLDRYTELFNQAQEKSVTELKEYVELKKFYRSKVAHVVDQGTLSKWLFGLTKGFIGKQEATKGKETSLSQHIFIDLEQIKKDTAYELLFVRKEDGSRFFNPRLIRNIKLVIDFGGTLQGVEEDRLSYMRDWMDKIAHGAARSILKSMGSRLDFFYKEAAKHRTKPLPGYVSSAIMALFLAASQNTLQSKIKVKTCLDYLIDFESYLHEAVTSIEYQKMAAYPPKSNQHLASVLFDTIHALIRAFFIHFDGFHELSPVINNLVAEGRLLSRHLHQERGGSLSKTLEIDHEYFRKLIRSGTHGPMIRNVEMLEDWESKFAPLLQRNWPGQLFSIYVKNKWVLCMKLPSPTSQDYINKAYVLEEFLAFLRASTKDSVPKQHLMFNLQDRTSWKEIARCKALEALPENEELKNHFGIVTLPFDTDFYHQLAPYDQDRQADLFKQHFVEQMQDENTGFLFLGKIKKVLTDRFAQDLLNAVHRVFFQSKPQLTRQERLDFIGITYLMLYFKSIELLEPDSISFTCKDSVDIGMSQTALMYAFMKLLKEPSLAEEEIAELHYILFAPALQVRERAMLQERFFRMVSTIKAIEEARNVYGLEGFKKSFHEVFGDLIDVSVVDGQIVFRHR</sequence>
<name>A0A0H5DRX6_9BACT</name>